<protein>
    <submittedName>
        <fullName evidence="2">Uncharacterized protein</fullName>
    </submittedName>
</protein>
<feature type="region of interest" description="Disordered" evidence="1">
    <location>
        <begin position="18"/>
        <end position="41"/>
    </location>
</feature>
<keyword evidence="3" id="KW-1185">Reference proteome</keyword>
<dbReference type="RefSeq" id="NP_859404.1">
    <property type="nucleotide sequence ID" value="NC_004914.3"/>
</dbReference>
<name>Q7Y2H8_9CAUD</name>
<accession>Q7Y2H8</accession>
<evidence type="ECO:0000313" key="3">
    <source>
        <dbReference type="Proteomes" id="UP000000983"/>
    </source>
</evidence>
<sequence>MLWCGYLPFHPETGRGFQAQKHLRQSAPERQPINHSGVSCSSAYSPRAALRRSSLILKYRFVRYVSSPNSRLPSTPIAAH</sequence>
<evidence type="ECO:0000313" key="2">
    <source>
        <dbReference type="EMBL" id="BAC78141.1"/>
    </source>
</evidence>
<reference evidence="2 3" key="1">
    <citation type="journal article" date="2003" name="J. Bacteriol.">
        <title>Genome analysis of a novel Shiga toxin 1 (Stx1)-converting phage which is closely related to Stx2-converting phages but not to other Stx1-converting phages.</title>
        <authorList>
            <person name="Sato T."/>
            <person name="Shimizu T."/>
            <person name="Watarai M."/>
            <person name="Kobayashi M."/>
            <person name="Kano S."/>
            <person name="Hamabata T."/>
            <person name="Takeda Y."/>
            <person name="Yamasaki S."/>
        </authorList>
    </citation>
    <scope>NUCLEOTIDE SEQUENCE</scope>
    <source>
        <strain evidence="2">Stx2 phage-II</strain>
    </source>
</reference>
<proteinExistence type="predicted"/>
<dbReference type="GeneID" id="2653397"/>
<dbReference type="EMBL" id="AP005154">
    <property type="protein sequence ID" value="BAC78141.1"/>
    <property type="molecule type" value="Genomic_DNA"/>
</dbReference>
<dbReference type="Proteomes" id="UP000000983">
    <property type="component" value="Segment"/>
</dbReference>
<dbReference type="KEGG" id="vg:2653397"/>
<evidence type="ECO:0000256" key="1">
    <source>
        <dbReference type="SAM" id="MobiDB-lite"/>
    </source>
</evidence>
<organism evidence="2 3">
    <name type="scientific">Escherichia phage Stx2 II</name>
    <dbReference type="NCBI Taxonomy" id="194949"/>
    <lineage>
        <taxon>Viruses</taxon>
        <taxon>Duplodnaviria</taxon>
        <taxon>Heunggongvirae</taxon>
        <taxon>Uroviricota</taxon>
        <taxon>Caudoviricetes</taxon>
        <taxon>Sepvirinae</taxon>
        <taxon>Traversvirus</taxon>
        <taxon>Traversvirus II</taxon>
    </lineage>
</organism>